<dbReference type="EMBL" id="JAAZBX010000009">
    <property type="protein sequence ID" value="NLD25525.1"/>
    <property type="molecule type" value="Genomic_DNA"/>
</dbReference>
<dbReference type="Pfam" id="PF04203">
    <property type="entry name" value="Sortase"/>
    <property type="match status" value="1"/>
</dbReference>
<dbReference type="GO" id="GO:0016787">
    <property type="term" value="F:hydrolase activity"/>
    <property type="evidence" value="ECO:0007669"/>
    <property type="project" value="UniProtKB-KW"/>
</dbReference>
<dbReference type="SUPFAM" id="SSF63817">
    <property type="entry name" value="Sortase"/>
    <property type="match status" value="1"/>
</dbReference>
<name>A0A847D0S9_9BACT</name>
<reference evidence="3 4" key="1">
    <citation type="journal article" date="2020" name="Biotechnol. Biofuels">
        <title>New insights from the biogas microbiome by comprehensive genome-resolved metagenomics of nearly 1600 species originating from multiple anaerobic digesters.</title>
        <authorList>
            <person name="Campanaro S."/>
            <person name="Treu L."/>
            <person name="Rodriguez-R L.M."/>
            <person name="Kovalovszki A."/>
            <person name="Ziels R.M."/>
            <person name="Maus I."/>
            <person name="Zhu X."/>
            <person name="Kougias P.G."/>
            <person name="Basile A."/>
            <person name="Luo G."/>
            <person name="Schluter A."/>
            <person name="Konstantinidis K.T."/>
            <person name="Angelidaki I."/>
        </authorList>
    </citation>
    <scope>NUCLEOTIDE SEQUENCE [LARGE SCALE GENOMIC DNA]</scope>
    <source>
        <strain evidence="3">AS06rmzACSIP_65</strain>
    </source>
</reference>
<proteinExistence type="predicted"/>
<evidence type="ECO:0000313" key="4">
    <source>
        <dbReference type="Proteomes" id="UP000545876"/>
    </source>
</evidence>
<gene>
    <name evidence="3" type="ORF">GX656_02695</name>
</gene>
<dbReference type="NCBIfam" id="TIGR01076">
    <property type="entry name" value="sortase_fam"/>
    <property type="match status" value="1"/>
</dbReference>
<organism evidence="3 4">
    <name type="scientific">Candidatus Dojkabacteria bacterium</name>
    <dbReference type="NCBI Taxonomy" id="2099670"/>
    <lineage>
        <taxon>Bacteria</taxon>
        <taxon>Candidatus Dojkabacteria</taxon>
    </lineage>
</organism>
<protein>
    <submittedName>
        <fullName evidence="3">Sortase</fullName>
    </submittedName>
</protein>
<evidence type="ECO:0000313" key="3">
    <source>
        <dbReference type="EMBL" id="NLD25525.1"/>
    </source>
</evidence>
<keyword evidence="2" id="KW-0472">Membrane</keyword>
<comment type="caution">
    <text evidence="3">The sequence shown here is derived from an EMBL/GenBank/DDBJ whole genome shotgun (WGS) entry which is preliminary data.</text>
</comment>
<dbReference type="AlphaFoldDB" id="A0A847D0S9"/>
<keyword evidence="1" id="KW-0378">Hydrolase</keyword>
<dbReference type="InterPro" id="IPR005754">
    <property type="entry name" value="Sortase"/>
</dbReference>
<accession>A0A847D0S9</accession>
<feature type="transmembrane region" description="Helical" evidence="2">
    <location>
        <begin position="12"/>
        <end position="33"/>
    </location>
</feature>
<evidence type="ECO:0000256" key="1">
    <source>
        <dbReference type="ARBA" id="ARBA00022801"/>
    </source>
</evidence>
<keyword evidence="2" id="KW-1133">Transmembrane helix</keyword>
<dbReference type="InterPro" id="IPR023365">
    <property type="entry name" value="Sortase_dom-sf"/>
</dbReference>
<dbReference type="Proteomes" id="UP000545876">
    <property type="component" value="Unassembled WGS sequence"/>
</dbReference>
<keyword evidence="2" id="KW-0812">Transmembrane</keyword>
<evidence type="ECO:0000256" key="2">
    <source>
        <dbReference type="SAM" id="Phobius"/>
    </source>
</evidence>
<sequence>MSEEKDKKSNAGYLKVIGILLLLLGILIVVYTFQPFIFSYIDYKFTPPPDKEIKVELAKGDEQITTEINQDTQVVFVNNEFGLYIPKIQANAKVIKNIDPYDYDAYHNALISGVAHAKGSAVPSESGNVFLFAHSAVNFYERNKYDVYFYLINELKSDDEVFVSYEGVLYKYRVFEVKIVNKEDVKYLSNYSDRDTLTLMTCYPAGTDWKRTIVVAYRDSQLPSEK</sequence>
<dbReference type="Gene3D" id="2.40.260.10">
    <property type="entry name" value="Sortase"/>
    <property type="match status" value="1"/>
</dbReference>